<keyword evidence="2" id="KW-1185">Reference proteome</keyword>
<evidence type="ECO:0008006" key="3">
    <source>
        <dbReference type="Google" id="ProtNLM"/>
    </source>
</evidence>
<evidence type="ECO:0000313" key="2">
    <source>
        <dbReference type="Proteomes" id="UP000216752"/>
    </source>
</evidence>
<gene>
    <name evidence="1" type="ORF">SPSIL_058300</name>
</gene>
<sequence>MDLDLQLLCVNARMYQRFEFNKPSDKIEFADMLFNGGSIRTYCPACEDESIFKIDPYLVRIPRPKVAGYVNSDYNLEQFNSILDDIYINLIAKCASNQNHTAAFNFYITSDYIIKTGQHPSYTDLTKHDFKKYRRILGDDKYKEFNRAIGLASSDIGIGAFVYLRRIFEHILEQAHLEAKSSSNWDETSYSGKKVHDKILCLKNFLPQFLIDNAAAYSILSKGIHELSENECITYFPVVRSAIELILDDVLAKEEYKRKSEETAKEIQKLNSILKSK</sequence>
<proteinExistence type="predicted"/>
<dbReference type="Proteomes" id="UP000216752">
    <property type="component" value="Chromosome"/>
</dbReference>
<evidence type="ECO:0000313" key="1">
    <source>
        <dbReference type="EMBL" id="XFO69596.1"/>
    </source>
</evidence>
<name>A0ABZ3IV41_9FIRM</name>
<accession>A0ABZ3IV41</accession>
<protein>
    <recommendedName>
        <fullName evidence="3">Short-chain dehydrogenase</fullName>
    </recommendedName>
</protein>
<dbReference type="EMBL" id="CP155573">
    <property type="protein sequence ID" value="XFO69596.1"/>
    <property type="molecule type" value="Genomic_DNA"/>
</dbReference>
<organism evidence="1 2">
    <name type="scientific">Sporomusa silvacetica DSM 10669</name>
    <dbReference type="NCBI Taxonomy" id="1123289"/>
    <lineage>
        <taxon>Bacteria</taxon>
        <taxon>Bacillati</taxon>
        <taxon>Bacillota</taxon>
        <taxon>Negativicutes</taxon>
        <taxon>Selenomonadales</taxon>
        <taxon>Sporomusaceae</taxon>
        <taxon>Sporomusa</taxon>
    </lineage>
</organism>
<dbReference type="RefSeq" id="WP_094607166.1">
    <property type="nucleotide sequence ID" value="NZ_CP155573.1"/>
</dbReference>
<reference evidence="1" key="1">
    <citation type="submission" date="2024-05" db="EMBL/GenBank/DDBJ databases">
        <title>Isolation and characterization of Sporomusa carbonis sp. nov., a carboxydotrophic hydrogenogen in the genus of Sporomusa isolated from a charcoal burning pile.</title>
        <authorList>
            <person name="Boeer T."/>
            <person name="Rosenbaum F."/>
            <person name="Eysell L."/>
            <person name="Mueller V."/>
            <person name="Daniel R."/>
            <person name="Poehlein A."/>
        </authorList>
    </citation>
    <scope>NUCLEOTIDE SEQUENCE [LARGE SCALE GENOMIC DNA]</scope>
    <source>
        <strain evidence="1">DSM 10669</strain>
    </source>
</reference>